<evidence type="ECO:0000256" key="3">
    <source>
        <dbReference type="ARBA" id="ARBA00022729"/>
    </source>
</evidence>
<keyword evidence="5" id="KW-0442">Lipid degradation</keyword>
<comment type="similarity">
    <text evidence="8">Belongs to the AB hydrolase superfamily. Lipase family. Class 3 subfamily.</text>
</comment>
<keyword evidence="6" id="KW-0443">Lipid metabolism</keyword>
<name>A0ABY8ESJ9_MALFU</name>
<evidence type="ECO:0000256" key="5">
    <source>
        <dbReference type="ARBA" id="ARBA00022963"/>
    </source>
</evidence>
<accession>A0ABY8ESJ9</accession>
<keyword evidence="13" id="KW-1185">Reference proteome</keyword>
<evidence type="ECO:0000256" key="7">
    <source>
        <dbReference type="ARBA" id="ARBA00023157"/>
    </source>
</evidence>
<evidence type="ECO:0000256" key="6">
    <source>
        <dbReference type="ARBA" id="ARBA00023098"/>
    </source>
</evidence>
<dbReference type="InterPro" id="IPR029058">
    <property type="entry name" value="AB_hydrolase_fold"/>
</dbReference>
<evidence type="ECO:0000256" key="10">
    <source>
        <dbReference type="ARBA" id="ARBA00048461"/>
    </source>
</evidence>
<dbReference type="PANTHER" id="PTHR45856">
    <property type="entry name" value="ALPHA/BETA-HYDROLASES SUPERFAMILY PROTEIN"/>
    <property type="match status" value="1"/>
</dbReference>
<organism evidence="12 13">
    <name type="scientific">Malassezia furfur</name>
    <name type="common">Pityriasis versicolor infection agent</name>
    <name type="synonym">Pityrosporum furfur</name>
    <dbReference type="NCBI Taxonomy" id="55194"/>
    <lineage>
        <taxon>Eukaryota</taxon>
        <taxon>Fungi</taxon>
        <taxon>Dikarya</taxon>
        <taxon>Basidiomycota</taxon>
        <taxon>Ustilaginomycotina</taxon>
        <taxon>Malasseziomycetes</taxon>
        <taxon>Malasseziales</taxon>
        <taxon>Malasseziaceae</taxon>
        <taxon>Malassezia</taxon>
    </lineage>
</organism>
<keyword evidence="2" id="KW-0964">Secreted</keyword>
<evidence type="ECO:0000256" key="1">
    <source>
        <dbReference type="ARBA" id="ARBA00004613"/>
    </source>
</evidence>
<keyword evidence="4" id="KW-0378">Hydrolase</keyword>
<comment type="catalytic activity">
    <reaction evidence="9">
        <text>a diacylglycerol + H2O = a monoacylglycerol + a fatty acid + H(+)</text>
        <dbReference type="Rhea" id="RHEA:32731"/>
        <dbReference type="ChEBI" id="CHEBI:15377"/>
        <dbReference type="ChEBI" id="CHEBI:15378"/>
        <dbReference type="ChEBI" id="CHEBI:17408"/>
        <dbReference type="ChEBI" id="CHEBI:18035"/>
        <dbReference type="ChEBI" id="CHEBI:28868"/>
    </reaction>
</comment>
<dbReference type="Gene3D" id="3.40.50.1820">
    <property type="entry name" value="alpha/beta hydrolase"/>
    <property type="match status" value="1"/>
</dbReference>
<dbReference type="Proteomes" id="UP000818624">
    <property type="component" value="Chromosome 2"/>
</dbReference>
<evidence type="ECO:0000259" key="11">
    <source>
        <dbReference type="Pfam" id="PF01764"/>
    </source>
</evidence>
<dbReference type="InterPro" id="IPR002921">
    <property type="entry name" value="Fungal_lipase-type"/>
</dbReference>
<dbReference type="CDD" id="cd00741">
    <property type="entry name" value="Lipase"/>
    <property type="match status" value="1"/>
</dbReference>
<gene>
    <name evidence="12" type="ORF">GLX27_002700</name>
</gene>
<dbReference type="PANTHER" id="PTHR45856:SF25">
    <property type="entry name" value="FUNGAL LIPASE-LIKE DOMAIN-CONTAINING PROTEIN"/>
    <property type="match status" value="1"/>
</dbReference>
<feature type="domain" description="Fungal lipase-type" evidence="11">
    <location>
        <begin position="66"/>
        <end position="187"/>
    </location>
</feature>
<reference evidence="12 13" key="1">
    <citation type="journal article" date="2020" name="Elife">
        <title>Loss of centromere function drives karyotype evolution in closely related Malassezia species.</title>
        <authorList>
            <person name="Sankaranarayanan S.R."/>
            <person name="Ianiri G."/>
            <person name="Coelho M.A."/>
            <person name="Reza M.H."/>
            <person name="Thimmappa B.C."/>
            <person name="Ganguly P."/>
            <person name="Vadnala R.N."/>
            <person name="Sun S."/>
            <person name="Siddharthan R."/>
            <person name="Tellgren-Roth C."/>
            <person name="Dawson T.L."/>
            <person name="Heitman J."/>
            <person name="Sanyal K."/>
        </authorList>
    </citation>
    <scope>NUCLEOTIDE SEQUENCE [LARGE SCALE GENOMIC DNA]</scope>
    <source>
        <strain evidence="12">CBS14141</strain>
    </source>
</reference>
<evidence type="ECO:0000313" key="12">
    <source>
        <dbReference type="EMBL" id="WFD48034.1"/>
    </source>
</evidence>
<keyword evidence="7" id="KW-1015">Disulfide bond</keyword>
<proteinExistence type="inferred from homology"/>
<keyword evidence="3" id="KW-0732">Signal</keyword>
<evidence type="ECO:0000256" key="2">
    <source>
        <dbReference type="ARBA" id="ARBA00022525"/>
    </source>
</evidence>
<dbReference type="InterPro" id="IPR051218">
    <property type="entry name" value="Sec_MonoDiacylglyc_Lipase"/>
</dbReference>
<dbReference type="Pfam" id="PF01764">
    <property type="entry name" value="Lipase_3"/>
    <property type="match status" value="1"/>
</dbReference>
<evidence type="ECO:0000256" key="9">
    <source>
        <dbReference type="ARBA" id="ARBA00047591"/>
    </source>
</evidence>
<evidence type="ECO:0000256" key="4">
    <source>
        <dbReference type="ARBA" id="ARBA00022801"/>
    </source>
</evidence>
<evidence type="ECO:0000313" key="13">
    <source>
        <dbReference type="Proteomes" id="UP000818624"/>
    </source>
</evidence>
<evidence type="ECO:0000256" key="8">
    <source>
        <dbReference type="ARBA" id="ARBA00043996"/>
    </source>
</evidence>
<sequence>MAQQVNCRHPQINKTFGDATLLFSWGNDDTNQRMHVFHSKSMGITFSWAGMNISSINSVLSAADIFFEDADKSLYPFAEPGTQLYSGFQDAYKRVAPIVEKKAKEYMERFNEDRVSFTGLSFGAALASLASTHMSHALTRGKVYKAVVFGLPRIGNQAWANTVDKALKGTFYYTVNGADPVSRLPPRVLGYQQPSGQLYIKPANSTQWKFYPGQENVHGSDADVGLDLQDHTGIYFSVPVGGVFGPCPAEIPSGLK</sequence>
<comment type="subcellular location">
    <subcellularLocation>
        <location evidence="1">Secreted</location>
    </subcellularLocation>
</comment>
<comment type="catalytic activity">
    <reaction evidence="10">
        <text>a monoacylglycerol + H2O = glycerol + a fatty acid + H(+)</text>
        <dbReference type="Rhea" id="RHEA:15245"/>
        <dbReference type="ChEBI" id="CHEBI:15377"/>
        <dbReference type="ChEBI" id="CHEBI:15378"/>
        <dbReference type="ChEBI" id="CHEBI:17408"/>
        <dbReference type="ChEBI" id="CHEBI:17754"/>
        <dbReference type="ChEBI" id="CHEBI:28868"/>
    </reaction>
</comment>
<dbReference type="EMBL" id="CP046235">
    <property type="protein sequence ID" value="WFD48034.1"/>
    <property type="molecule type" value="Genomic_DNA"/>
</dbReference>
<dbReference type="SUPFAM" id="SSF53474">
    <property type="entry name" value="alpha/beta-Hydrolases"/>
    <property type="match status" value="1"/>
</dbReference>
<protein>
    <recommendedName>
        <fullName evidence="11">Fungal lipase-type domain-containing protein</fullName>
    </recommendedName>
</protein>